<dbReference type="RefSeq" id="WP_250142375.1">
    <property type="nucleotide sequence ID" value="NZ_JALIQP010000007.1"/>
</dbReference>
<evidence type="ECO:0000256" key="3">
    <source>
        <dbReference type="ARBA" id="ARBA00022741"/>
    </source>
</evidence>
<dbReference type="InterPro" id="IPR051120">
    <property type="entry name" value="ABC_AA/LPS_Transport"/>
</dbReference>
<keyword evidence="3" id="KW-0547">Nucleotide-binding</keyword>
<dbReference type="EMBL" id="JBHSFA010000001">
    <property type="protein sequence ID" value="MFC4540329.1"/>
    <property type="molecule type" value="Genomic_DNA"/>
</dbReference>
<dbReference type="PANTHER" id="PTHR45772:SF3">
    <property type="entry name" value="ABC TRANSPORTER ATP-BINDING PROTEIN"/>
    <property type="match status" value="1"/>
</dbReference>
<dbReference type="InterPro" id="IPR017871">
    <property type="entry name" value="ABC_transporter-like_CS"/>
</dbReference>
<dbReference type="Pfam" id="PF00005">
    <property type="entry name" value="ABC_tran"/>
    <property type="match status" value="1"/>
</dbReference>
<comment type="similarity">
    <text evidence="1">Belongs to the ABC transporter superfamily.</text>
</comment>
<evidence type="ECO:0000256" key="4">
    <source>
        <dbReference type="ARBA" id="ARBA00022840"/>
    </source>
</evidence>
<dbReference type="InterPro" id="IPR027417">
    <property type="entry name" value="P-loop_NTPase"/>
</dbReference>
<dbReference type="Gene3D" id="3.40.50.300">
    <property type="entry name" value="P-loop containing nucleotide triphosphate hydrolases"/>
    <property type="match status" value="1"/>
</dbReference>
<evidence type="ECO:0000256" key="2">
    <source>
        <dbReference type="ARBA" id="ARBA00022448"/>
    </source>
</evidence>
<dbReference type="InterPro" id="IPR003593">
    <property type="entry name" value="AAA+_ATPase"/>
</dbReference>
<accession>A0ABD5PJU6</accession>
<keyword evidence="4 9" id="KW-0067">ATP-binding</keyword>
<comment type="function">
    <text evidence="6">Probable component of a branched-chain amino-acid transport system.</text>
</comment>
<evidence type="ECO:0000256" key="5">
    <source>
        <dbReference type="ARBA" id="ARBA00022970"/>
    </source>
</evidence>
<evidence type="ECO:0000256" key="1">
    <source>
        <dbReference type="ARBA" id="ARBA00005417"/>
    </source>
</evidence>
<dbReference type="PROSITE" id="PS00211">
    <property type="entry name" value="ABC_TRANSPORTER_1"/>
    <property type="match status" value="1"/>
</dbReference>
<keyword evidence="5" id="KW-0029">Amino-acid transport</keyword>
<dbReference type="PANTHER" id="PTHR45772">
    <property type="entry name" value="CONSERVED COMPONENT OF ABC TRANSPORTER FOR NATURAL AMINO ACIDS-RELATED"/>
    <property type="match status" value="1"/>
</dbReference>
<proteinExistence type="inferred from homology"/>
<dbReference type="GO" id="GO:0005524">
    <property type="term" value="F:ATP binding"/>
    <property type="evidence" value="ECO:0007669"/>
    <property type="project" value="UniProtKB-KW"/>
</dbReference>
<dbReference type="InterPro" id="IPR003439">
    <property type="entry name" value="ABC_transporter-like_ATP-bd"/>
</dbReference>
<name>A0ABD5PJU6_9EURY</name>
<dbReference type="SUPFAM" id="SSF52540">
    <property type="entry name" value="P-loop containing nucleoside triphosphate hydrolases"/>
    <property type="match status" value="1"/>
</dbReference>
<keyword evidence="10" id="KW-1185">Reference proteome</keyword>
<protein>
    <recommendedName>
        <fullName evidence="7">Probable branched-chain amino acid transport ATP-binding protein LivG</fullName>
    </recommendedName>
</protein>
<dbReference type="AlphaFoldDB" id="A0ABD5PJU6"/>
<dbReference type="CDD" id="cd03219">
    <property type="entry name" value="ABC_Mj1267_LivG_branched"/>
    <property type="match status" value="1"/>
</dbReference>
<evidence type="ECO:0000313" key="10">
    <source>
        <dbReference type="Proteomes" id="UP001595898"/>
    </source>
</evidence>
<dbReference type="GO" id="GO:0006865">
    <property type="term" value="P:amino acid transport"/>
    <property type="evidence" value="ECO:0007669"/>
    <property type="project" value="UniProtKB-KW"/>
</dbReference>
<evidence type="ECO:0000313" key="9">
    <source>
        <dbReference type="EMBL" id="MFC4540329.1"/>
    </source>
</evidence>
<dbReference type="InterPro" id="IPR032823">
    <property type="entry name" value="BCA_ABC_TP_C"/>
</dbReference>
<keyword evidence="2" id="KW-0813">Transport</keyword>
<dbReference type="PROSITE" id="PS50893">
    <property type="entry name" value="ABC_TRANSPORTER_2"/>
    <property type="match status" value="1"/>
</dbReference>
<dbReference type="Pfam" id="PF12399">
    <property type="entry name" value="BCA_ABC_TP_C"/>
    <property type="match status" value="1"/>
</dbReference>
<comment type="caution">
    <text evidence="9">The sequence shown here is derived from an EMBL/GenBank/DDBJ whole genome shotgun (WGS) entry which is preliminary data.</text>
</comment>
<dbReference type="FunFam" id="3.40.50.300:FF:000421">
    <property type="entry name" value="Branched-chain amino acid ABC transporter ATP-binding protein"/>
    <property type="match status" value="1"/>
</dbReference>
<organism evidence="9 10">
    <name type="scientific">Halosolutus amylolyticus</name>
    <dbReference type="NCBI Taxonomy" id="2932267"/>
    <lineage>
        <taxon>Archaea</taxon>
        <taxon>Methanobacteriati</taxon>
        <taxon>Methanobacteriota</taxon>
        <taxon>Stenosarchaea group</taxon>
        <taxon>Halobacteria</taxon>
        <taxon>Halobacteriales</taxon>
        <taxon>Natrialbaceae</taxon>
        <taxon>Halosolutus</taxon>
    </lineage>
</organism>
<evidence type="ECO:0000259" key="8">
    <source>
        <dbReference type="PROSITE" id="PS50893"/>
    </source>
</evidence>
<reference evidence="9 10" key="1">
    <citation type="journal article" date="2019" name="Int. J. Syst. Evol. Microbiol.">
        <title>The Global Catalogue of Microorganisms (GCM) 10K type strain sequencing project: providing services to taxonomists for standard genome sequencing and annotation.</title>
        <authorList>
            <consortium name="The Broad Institute Genomics Platform"/>
            <consortium name="The Broad Institute Genome Sequencing Center for Infectious Disease"/>
            <person name="Wu L."/>
            <person name="Ma J."/>
        </authorList>
    </citation>
    <scope>NUCLEOTIDE SEQUENCE [LARGE SCALE GENOMIC DNA]</scope>
    <source>
        <strain evidence="9 10">WLHS5</strain>
    </source>
</reference>
<dbReference type="Proteomes" id="UP001595898">
    <property type="component" value="Unassembled WGS sequence"/>
</dbReference>
<feature type="domain" description="ABC transporter" evidence="8">
    <location>
        <begin position="6"/>
        <end position="247"/>
    </location>
</feature>
<evidence type="ECO:0000256" key="6">
    <source>
        <dbReference type="ARBA" id="ARBA00056071"/>
    </source>
</evidence>
<sequence>MSNILFRCDKLTKKFGAVTAIDSVSFELEDGEIRALIGPNGAGKTTLFNLLTGRLDPTAGDVYFREESITNLSPESIVEKGVARSFQITNIFNEFEVVENVQVSLVARDGQGWDVLHNMSGLKRYHDEAMEILERVGLDEKYNHPAKSLSHGEKRALELAIVLARDPEVLLLDEPTAGMSQVEIDELLELITSLANEFTILIVEHNMDVVMTVAETVMVLHNGQFLAEGTPETIQRDETVRDAYLGGEV</sequence>
<gene>
    <name evidence="9" type="ORF">ACFO5R_00040</name>
</gene>
<evidence type="ECO:0000256" key="7">
    <source>
        <dbReference type="ARBA" id="ARBA00072811"/>
    </source>
</evidence>
<dbReference type="SMART" id="SM00382">
    <property type="entry name" value="AAA"/>
    <property type="match status" value="1"/>
</dbReference>